<name>A0A955KYW5_9BACT</name>
<dbReference type="GO" id="GO:0005737">
    <property type="term" value="C:cytoplasm"/>
    <property type="evidence" value="ECO:0007669"/>
    <property type="project" value="TreeGrafter"/>
</dbReference>
<dbReference type="InterPro" id="IPR027417">
    <property type="entry name" value="P-loop_NTPase"/>
</dbReference>
<accession>A0A955KYW5</accession>
<dbReference type="InterPro" id="IPR051316">
    <property type="entry name" value="Zinc-reg_GTPase_activator"/>
</dbReference>
<dbReference type="Pfam" id="PF02492">
    <property type="entry name" value="cobW"/>
    <property type="match status" value="1"/>
</dbReference>
<dbReference type="EMBL" id="JAGQLI010000116">
    <property type="protein sequence ID" value="MCA9379232.1"/>
    <property type="molecule type" value="Genomic_DNA"/>
</dbReference>
<dbReference type="CDD" id="cd03112">
    <property type="entry name" value="CobW-like"/>
    <property type="match status" value="1"/>
</dbReference>
<dbReference type="Gene3D" id="3.40.50.300">
    <property type="entry name" value="P-loop containing nucleotide triphosphate hydrolases"/>
    <property type="match status" value="1"/>
</dbReference>
<protein>
    <submittedName>
        <fullName evidence="2">GTP-binding protein</fullName>
    </submittedName>
</protein>
<dbReference type="AlphaFoldDB" id="A0A955KYW5"/>
<dbReference type="PANTHER" id="PTHR13748:SF62">
    <property type="entry name" value="COBW DOMAIN-CONTAINING PROTEIN"/>
    <property type="match status" value="1"/>
</dbReference>
<dbReference type="SUPFAM" id="SSF52540">
    <property type="entry name" value="P-loop containing nucleoside triphosphate hydrolases"/>
    <property type="match status" value="1"/>
</dbReference>
<gene>
    <name evidence="2" type="ORF">KC640_02280</name>
</gene>
<comment type="caution">
    <text evidence="2">The sequence shown here is derived from an EMBL/GenBank/DDBJ whole genome shotgun (WGS) entry which is preliminary data.</text>
</comment>
<sequence length="314" mass="34447">MSNSSNLPKTPISVFTGYLGSGKTTIILNLIKQLQDEYQVVWLKNEYGDDSIDSVLAKENNIKVTEMMNGCLCCVLVGKLHDAVEQILRDYHPDRIIIESSGTAYPMPIVMEIKRIPGVQLDSVINVIDALNFNGYHDKGYVAKMQAGYTDLIVINKVGLVDEVTLDQTLDDVYELNPGTPKIRTTDGNVQKDLLIGLDSKLANIVDSGNLSDSPSSSSHHHPDEVEVFTVSLAANVDVGELESYLSGLKSKGFIRIKGVVNTDSGLQLLNWVYGRTSWQKLQNYAGPARIVFMGQAVAGRESEVKSNLQRVAS</sequence>
<dbReference type="PANTHER" id="PTHR13748">
    <property type="entry name" value="COBW-RELATED"/>
    <property type="match status" value="1"/>
</dbReference>
<dbReference type="Proteomes" id="UP000760819">
    <property type="component" value="Unassembled WGS sequence"/>
</dbReference>
<dbReference type="InterPro" id="IPR003495">
    <property type="entry name" value="CobW/HypB/UreG_nucleotide-bd"/>
</dbReference>
<proteinExistence type="predicted"/>
<evidence type="ECO:0000313" key="2">
    <source>
        <dbReference type="EMBL" id="MCA9379232.1"/>
    </source>
</evidence>
<reference evidence="2" key="1">
    <citation type="submission" date="2020-04" db="EMBL/GenBank/DDBJ databases">
        <authorList>
            <person name="Zhang T."/>
        </authorList>
    </citation>
    <scope>NUCLEOTIDE SEQUENCE</scope>
    <source>
        <strain evidence="2">HKST-UBA12</strain>
    </source>
</reference>
<feature type="domain" description="CobW/HypB/UreG nucleotide-binding" evidence="1">
    <location>
        <begin position="11"/>
        <end position="181"/>
    </location>
</feature>
<reference evidence="2" key="2">
    <citation type="journal article" date="2021" name="Microbiome">
        <title>Successional dynamics and alternative stable states in a saline activated sludge microbial community over 9 years.</title>
        <authorList>
            <person name="Wang Y."/>
            <person name="Ye J."/>
            <person name="Ju F."/>
            <person name="Liu L."/>
            <person name="Boyd J.A."/>
            <person name="Deng Y."/>
            <person name="Parks D.H."/>
            <person name="Jiang X."/>
            <person name="Yin X."/>
            <person name="Woodcroft B.J."/>
            <person name="Tyson G.W."/>
            <person name="Hugenholtz P."/>
            <person name="Polz M.F."/>
            <person name="Zhang T."/>
        </authorList>
    </citation>
    <scope>NUCLEOTIDE SEQUENCE</scope>
    <source>
        <strain evidence="2">HKST-UBA12</strain>
    </source>
</reference>
<evidence type="ECO:0000313" key="3">
    <source>
        <dbReference type="Proteomes" id="UP000760819"/>
    </source>
</evidence>
<organism evidence="2 3">
    <name type="scientific">Candidatus Dojkabacteria bacterium</name>
    <dbReference type="NCBI Taxonomy" id="2099670"/>
    <lineage>
        <taxon>Bacteria</taxon>
        <taxon>Candidatus Dojkabacteria</taxon>
    </lineage>
</organism>
<evidence type="ECO:0000259" key="1">
    <source>
        <dbReference type="Pfam" id="PF02492"/>
    </source>
</evidence>